<evidence type="ECO:0000256" key="6">
    <source>
        <dbReference type="ARBA" id="ARBA00022989"/>
    </source>
</evidence>
<keyword evidence="5 8" id="KW-0812">Transmembrane</keyword>
<evidence type="ECO:0000259" key="9">
    <source>
        <dbReference type="PROSITE" id="PS50928"/>
    </source>
</evidence>
<evidence type="ECO:0000313" key="10">
    <source>
        <dbReference type="EMBL" id="SVA44464.1"/>
    </source>
</evidence>
<dbReference type="Gene3D" id="1.10.3720.10">
    <property type="entry name" value="MetI-like"/>
    <property type="match status" value="1"/>
</dbReference>
<dbReference type="GO" id="GO:0005886">
    <property type="term" value="C:plasma membrane"/>
    <property type="evidence" value="ECO:0007669"/>
    <property type="project" value="UniProtKB-SubCell"/>
</dbReference>
<dbReference type="AlphaFoldDB" id="A0A381VW03"/>
<gene>
    <name evidence="10" type="ORF">METZ01_LOCUS97318</name>
</gene>
<evidence type="ECO:0000256" key="2">
    <source>
        <dbReference type="ARBA" id="ARBA00022448"/>
    </source>
</evidence>
<keyword evidence="2" id="KW-0813">Transport</keyword>
<reference evidence="10" key="1">
    <citation type="submission" date="2018-05" db="EMBL/GenBank/DDBJ databases">
        <authorList>
            <person name="Lanie J.A."/>
            <person name="Ng W.-L."/>
            <person name="Kazmierczak K.M."/>
            <person name="Andrzejewski T.M."/>
            <person name="Davidsen T.M."/>
            <person name="Wayne K.J."/>
            <person name="Tettelin H."/>
            <person name="Glass J.I."/>
            <person name="Rusch D."/>
            <person name="Podicherti R."/>
            <person name="Tsui H.-C.T."/>
            <person name="Winkler M.E."/>
        </authorList>
    </citation>
    <scope>NUCLEOTIDE SEQUENCE</scope>
</reference>
<evidence type="ECO:0000256" key="7">
    <source>
        <dbReference type="ARBA" id="ARBA00023136"/>
    </source>
</evidence>
<comment type="subcellular location">
    <subcellularLocation>
        <location evidence="1">Cell inner membrane</location>
        <topology evidence="1">Multi-pass membrane protein</topology>
    </subcellularLocation>
</comment>
<dbReference type="EMBL" id="UINC01009951">
    <property type="protein sequence ID" value="SVA44464.1"/>
    <property type="molecule type" value="Genomic_DNA"/>
</dbReference>
<protein>
    <recommendedName>
        <fullName evidence="9">ABC transmembrane type-1 domain-containing protein</fullName>
    </recommendedName>
</protein>
<evidence type="ECO:0000256" key="4">
    <source>
        <dbReference type="ARBA" id="ARBA00022519"/>
    </source>
</evidence>
<evidence type="ECO:0000256" key="5">
    <source>
        <dbReference type="ARBA" id="ARBA00022692"/>
    </source>
</evidence>
<dbReference type="Pfam" id="PF00528">
    <property type="entry name" value="BPD_transp_1"/>
    <property type="match status" value="1"/>
</dbReference>
<keyword evidence="3" id="KW-1003">Cell membrane</keyword>
<feature type="non-terminal residue" evidence="10">
    <location>
        <position position="306"/>
    </location>
</feature>
<evidence type="ECO:0000256" key="3">
    <source>
        <dbReference type="ARBA" id="ARBA00022475"/>
    </source>
</evidence>
<dbReference type="InterPro" id="IPR035906">
    <property type="entry name" value="MetI-like_sf"/>
</dbReference>
<feature type="transmembrane region" description="Helical" evidence="8">
    <location>
        <begin position="29"/>
        <end position="53"/>
    </location>
</feature>
<dbReference type="InterPro" id="IPR000515">
    <property type="entry name" value="MetI-like"/>
</dbReference>
<keyword evidence="4" id="KW-0997">Cell inner membrane</keyword>
<feature type="transmembrane region" description="Helical" evidence="8">
    <location>
        <begin position="274"/>
        <end position="299"/>
    </location>
</feature>
<feature type="transmembrane region" description="Helical" evidence="8">
    <location>
        <begin position="224"/>
        <end position="254"/>
    </location>
</feature>
<dbReference type="PANTHER" id="PTHR43357:SF4">
    <property type="entry name" value="INNER MEMBRANE ABC TRANSPORTER PERMEASE PROTEIN YDCV"/>
    <property type="match status" value="1"/>
</dbReference>
<keyword evidence="6 8" id="KW-1133">Transmembrane helix</keyword>
<keyword evidence="7 8" id="KW-0472">Membrane</keyword>
<proteinExistence type="predicted"/>
<organism evidence="10">
    <name type="scientific">marine metagenome</name>
    <dbReference type="NCBI Taxonomy" id="408172"/>
    <lineage>
        <taxon>unclassified sequences</taxon>
        <taxon>metagenomes</taxon>
        <taxon>ecological metagenomes</taxon>
    </lineage>
</organism>
<accession>A0A381VW03</accession>
<feature type="domain" description="ABC transmembrane type-1" evidence="9">
    <location>
        <begin position="108"/>
        <end position="296"/>
    </location>
</feature>
<dbReference type="GO" id="GO:0055085">
    <property type="term" value="P:transmembrane transport"/>
    <property type="evidence" value="ECO:0007669"/>
    <property type="project" value="InterPro"/>
</dbReference>
<dbReference type="PROSITE" id="PS50928">
    <property type="entry name" value="ABC_TM1"/>
    <property type="match status" value="1"/>
</dbReference>
<dbReference type="PANTHER" id="PTHR43357">
    <property type="entry name" value="INNER MEMBRANE ABC TRANSPORTER PERMEASE PROTEIN YDCV"/>
    <property type="match status" value="1"/>
</dbReference>
<evidence type="ECO:0000256" key="8">
    <source>
        <dbReference type="SAM" id="Phobius"/>
    </source>
</evidence>
<feature type="transmembrane region" description="Helical" evidence="8">
    <location>
        <begin position="112"/>
        <end position="131"/>
    </location>
</feature>
<name>A0A381VW03_9ZZZZ</name>
<sequence>MFSATIDTTSDVGMDVSRLPSYTGPLGRIWHYVFLLICAFVFLLLIGPLFVIIPLSFNADSYFTFSEGMLRLDPDAFSLKWYREIFGTYEAIRSSRPESYGSEWASAAGNSLFIAICSTLIATSLGTLAAVGLSRSHMPFRRLIMAVLISPMIVPIIITAAGIFVYYSKYHLAYTHLGLILAHAALGTPFVVITVTATLMGFDQQYVRASYSLGARPLNTFRKVIFPLTFPGIITGALFAFVTSFDEVVVVIFLGGEDQITLPRLIWSGIRQEITLTILAVATIMVLLSVVVLFCVELLRRRHERF</sequence>
<dbReference type="SUPFAM" id="SSF161098">
    <property type="entry name" value="MetI-like"/>
    <property type="match status" value="1"/>
</dbReference>
<dbReference type="CDD" id="cd06261">
    <property type="entry name" value="TM_PBP2"/>
    <property type="match status" value="1"/>
</dbReference>
<evidence type="ECO:0000256" key="1">
    <source>
        <dbReference type="ARBA" id="ARBA00004429"/>
    </source>
</evidence>
<feature type="transmembrane region" description="Helical" evidence="8">
    <location>
        <begin position="143"/>
        <end position="167"/>
    </location>
</feature>
<feature type="transmembrane region" description="Helical" evidence="8">
    <location>
        <begin position="179"/>
        <end position="203"/>
    </location>
</feature>